<gene>
    <name evidence="2" type="ORF">JOF56_002904</name>
</gene>
<feature type="compositionally biased region" description="Low complexity" evidence="1">
    <location>
        <begin position="67"/>
        <end position="77"/>
    </location>
</feature>
<protein>
    <submittedName>
        <fullName evidence="2">Cell division protein FtsN</fullName>
    </submittedName>
</protein>
<evidence type="ECO:0000256" key="1">
    <source>
        <dbReference type="SAM" id="MobiDB-lite"/>
    </source>
</evidence>
<name>A0ABS4TDV1_9PSEU</name>
<keyword evidence="3" id="KW-1185">Reference proteome</keyword>
<comment type="caution">
    <text evidence="2">The sequence shown here is derived from an EMBL/GenBank/DDBJ whole genome shotgun (WGS) entry which is preliminary data.</text>
</comment>
<evidence type="ECO:0000313" key="3">
    <source>
        <dbReference type="Proteomes" id="UP001519332"/>
    </source>
</evidence>
<dbReference type="GO" id="GO:0051301">
    <property type="term" value="P:cell division"/>
    <property type="evidence" value="ECO:0007669"/>
    <property type="project" value="UniProtKB-KW"/>
</dbReference>
<dbReference type="RefSeq" id="WP_209638016.1">
    <property type="nucleotide sequence ID" value="NZ_JAGINW010000001.1"/>
</dbReference>
<keyword evidence="2" id="KW-0131">Cell cycle</keyword>
<keyword evidence="2" id="KW-0132">Cell division</keyword>
<evidence type="ECO:0000313" key="2">
    <source>
        <dbReference type="EMBL" id="MBP2322519.1"/>
    </source>
</evidence>
<proteinExistence type="predicted"/>
<dbReference type="EMBL" id="JAGINW010000001">
    <property type="protein sequence ID" value="MBP2322519.1"/>
    <property type="molecule type" value="Genomic_DNA"/>
</dbReference>
<sequence>MFDETSPETRQALALYEDAIAQYDARTAAIGEEFARELAVADKAAAQRDKEQSEQLAEILANEKAEQQQQAAQQQNQWTAPREKETTISFGEFDDEQKSWSTPTPPMGLPPIPPIPEPIPEPLRPAAPEPMMTFGQLEDDETPPPAPPPPPKPGRRRLQEDDEDMSGQTWMS</sequence>
<feature type="region of interest" description="Disordered" evidence="1">
    <location>
        <begin position="63"/>
        <end position="172"/>
    </location>
</feature>
<accession>A0ABS4TDV1</accession>
<organism evidence="2 3">
    <name type="scientific">Kibdelosporangium banguiense</name>
    <dbReference type="NCBI Taxonomy" id="1365924"/>
    <lineage>
        <taxon>Bacteria</taxon>
        <taxon>Bacillati</taxon>
        <taxon>Actinomycetota</taxon>
        <taxon>Actinomycetes</taxon>
        <taxon>Pseudonocardiales</taxon>
        <taxon>Pseudonocardiaceae</taxon>
        <taxon>Kibdelosporangium</taxon>
    </lineage>
</organism>
<dbReference type="Proteomes" id="UP001519332">
    <property type="component" value="Unassembled WGS sequence"/>
</dbReference>
<feature type="compositionally biased region" description="Pro residues" evidence="1">
    <location>
        <begin position="143"/>
        <end position="152"/>
    </location>
</feature>
<feature type="compositionally biased region" description="Pro residues" evidence="1">
    <location>
        <begin position="103"/>
        <end position="128"/>
    </location>
</feature>
<reference evidence="2 3" key="1">
    <citation type="submission" date="2021-03" db="EMBL/GenBank/DDBJ databases">
        <title>Sequencing the genomes of 1000 actinobacteria strains.</title>
        <authorList>
            <person name="Klenk H.-P."/>
        </authorList>
    </citation>
    <scope>NUCLEOTIDE SEQUENCE [LARGE SCALE GENOMIC DNA]</scope>
    <source>
        <strain evidence="2 3">DSM 46670</strain>
    </source>
</reference>